<feature type="transmembrane region" description="Helical" evidence="2">
    <location>
        <begin position="367"/>
        <end position="385"/>
    </location>
</feature>
<comment type="caution">
    <text evidence="3">The sequence shown here is derived from an EMBL/GenBank/DDBJ whole genome shotgun (WGS) entry which is preliminary data.</text>
</comment>
<feature type="transmembrane region" description="Helical" evidence="2">
    <location>
        <begin position="327"/>
        <end position="347"/>
    </location>
</feature>
<reference evidence="4" key="1">
    <citation type="journal article" date="2019" name="Int. J. Syst. Evol. Microbiol.">
        <title>The Global Catalogue of Microorganisms (GCM) 10K type strain sequencing project: providing services to taxonomists for standard genome sequencing and annotation.</title>
        <authorList>
            <consortium name="The Broad Institute Genomics Platform"/>
            <consortium name="The Broad Institute Genome Sequencing Center for Infectious Disease"/>
            <person name="Wu L."/>
            <person name="Ma J."/>
        </authorList>
    </citation>
    <scope>NUCLEOTIDE SEQUENCE [LARGE SCALE GENOMIC DNA]</scope>
    <source>
        <strain evidence="4">JCM 4816</strain>
    </source>
</reference>
<feature type="compositionally biased region" description="Low complexity" evidence="1">
    <location>
        <begin position="25"/>
        <end position="42"/>
    </location>
</feature>
<sequence>MTDLGALQRGTAEPGGPRSPEPDVRAAAPADGPAPTARRGAADPVKALLHHHRELCERAVDPLEIAAGLEAHGMTDRTAARFRHRDVFSLAEELYARVPRDGAPGPSTAAAVPGARADWVVLTLLPGALCVASLVALRLTHGQTRLLAAAAGALAVALALRAALRRGPLCTGDHAPTAPRRPGTASWTGWLVGHALLGDGLLGTAISGGPDGLPTGAAEGDWPLTAAPLLALVLACAPAAWTAHLFSVRARRRLASSRGLEDFAASVRPVLLGAFALFLCALGALVTLSAALLDEPSAHPRVLALGALLLLARLLTIHGFTHAPRVVLAATALAQAAALATVFAARLPGCAPLAVPVDALATAWGPAAPSTLTCGAAALVLLIHASRRLTRASAHTPAHPHPKENPT</sequence>
<feature type="transmembrane region" description="Helical" evidence="2">
    <location>
        <begin position="226"/>
        <end position="248"/>
    </location>
</feature>
<protein>
    <recommendedName>
        <fullName evidence="5">Integral membrane protein</fullName>
    </recommendedName>
</protein>
<keyword evidence="4" id="KW-1185">Reference proteome</keyword>
<proteinExistence type="predicted"/>
<feature type="transmembrane region" description="Helical" evidence="2">
    <location>
        <begin position="298"/>
        <end position="315"/>
    </location>
</feature>
<feature type="transmembrane region" description="Helical" evidence="2">
    <location>
        <begin position="185"/>
        <end position="206"/>
    </location>
</feature>
<evidence type="ECO:0008006" key="5">
    <source>
        <dbReference type="Google" id="ProtNLM"/>
    </source>
</evidence>
<dbReference type="RefSeq" id="WP_345583386.1">
    <property type="nucleotide sequence ID" value="NZ_BAAAXF010000065.1"/>
</dbReference>
<feature type="region of interest" description="Disordered" evidence="1">
    <location>
        <begin position="1"/>
        <end position="42"/>
    </location>
</feature>
<keyword evidence="2" id="KW-0812">Transmembrane</keyword>
<keyword evidence="2" id="KW-1133">Transmembrane helix</keyword>
<keyword evidence="2" id="KW-0472">Membrane</keyword>
<name>A0ABP6U3Z8_9ACTN</name>
<feature type="transmembrane region" description="Helical" evidence="2">
    <location>
        <begin position="119"/>
        <end position="140"/>
    </location>
</feature>
<feature type="transmembrane region" description="Helical" evidence="2">
    <location>
        <begin position="269"/>
        <end position="292"/>
    </location>
</feature>
<dbReference type="Proteomes" id="UP001501455">
    <property type="component" value="Unassembled WGS sequence"/>
</dbReference>
<evidence type="ECO:0000256" key="1">
    <source>
        <dbReference type="SAM" id="MobiDB-lite"/>
    </source>
</evidence>
<dbReference type="EMBL" id="BAAAXF010000065">
    <property type="protein sequence ID" value="GAA3502217.1"/>
    <property type="molecule type" value="Genomic_DNA"/>
</dbReference>
<gene>
    <name evidence="3" type="ORF">GCM10019016_093250</name>
</gene>
<evidence type="ECO:0000256" key="2">
    <source>
        <dbReference type="SAM" id="Phobius"/>
    </source>
</evidence>
<evidence type="ECO:0000313" key="3">
    <source>
        <dbReference type="EMBL" id="GAA3502217.1"/>
    </source>
</evidence>
<organism evidence="3 4">
    <name type="scientific">Streptomyces prasinosporus</name>
    <dbReference type="NCBI Taxonomy" id="68256"/>
    <lineage>
        <taxon>Bacteria</taxon>
        <taxon>Bacillati</taxon>
        <taxon>Actinomycetota</taxon>
        <taxon>Actinomycetes</taxon>
        <taxon>Kitasatosporales</taxon>
        <taxon>Streptomycetaceae</taxon>
        <taxon>Streptomyces</taxon>
        <taxon>Streptomyces albogriseolus group</taxon>
    </lineage>
</organism>
<feature type="transmembrane region" description="Helical" evidence="2">
    <location>
        <begin position="146"/>
        <end position="164"/>
    </location>
</feature>
<evidence type="ECO:0000313" key="4">
    <source>
        <dbReference type="Proteomes" id="UP001501455"/>
    </source>
</evidence>
<accession>A0ABP6U3Z8</accession>